<reference evidence="1 2" key="1">
    <citation type="submission" date="2020-08" db="EMBL/GenBank/DDBJ databases">
        <title>Genomic Encyclopedia of Type Strains, Phase IV (KMG-IV): sequencing the most valuable type-strain genomes for metagenomic binning, comparative biology and taxonomic classification.</title>
        <authorList>
            <person name="Goeker M."/>
        </authorList>
    </citation>
    <scope>NUCLEOTIDE SEQUENCE [LARGE SCALE GENOMIC DNA]</scope>
    <source>
        <strain evidence="1 2">DSM 100734</strain>
    </source>
</reference>
<dbReference type="InterPro" id="IPR042257">
    <property type="entry name" value="DGOK_C"/>
</dbReference>
<dbReference type="AlphaFoldDB" id="A0A7W9YC27"/>
<evidence type="ECO:0000313" key="1">
    <source>
        <dbReference type="EMBL" id="MBB6165824.1"/>
    </source>
</evidence>
<dbReference type="Gene3D" id="3.30.420.310">
    <property type="entry name" value="2-keto-3-deoxy-galactonokinase, C-terminal domain"/>
    <property type="match status" value="1"/>
</dbReference>
<accession>A0A7W9YC27</accession>
<keyword evidence="1" id="KW-0418">Kinase</keyword>
<dbReference type="Proteomes" id="UP000547879">
    <property type="component" value="Unassembled WGS sequence"/>
</dbReference>
<dbReference type="InterPro" id="IPR042258">
    <property type="entry name" value="DGOK_N"/>
</dbReference>
<proteinExistence type="predicted"/>
<protein>
    <submittedName>
        <fullName evidence="1">2-dehydro-3-deoxygalactonokinase</fullName>
        <ecNumber evidence="1">2.7.1.58</ecNumber>
    </submittedName>
</protein>
<dbReference type="CDD" id="cd24012">
    <property type="entry name" value="ASKHA_NBD_KDGal-kinase"/>
    <property type="match status" value="1"/>
</dbReference>
<name>A0A7W9YC27_9HYPH</name>
<dbReference type="EC" id="2.7.1.58" evidence="1"/>
<keyword evidence="1" id="KW-0808">Transferase</keyword>
<dbReference type="RefSeq" id="WP_183997413.1">
    <property type="nucleotide sequence ID" value="NZ_BMHW01000013.1"/>
</dbReference>
<evidence type="ECO:0000313" key="2">
    <source>
        <dbReference type="Proteomes" id="UP000547879"/>
    </source>
</evidence>
<organism evidence="1 2">
    <name type="scientific">Rhizobium wenxiniae</name>
    <dbReference type="NCBI Taxonomy" id="1737357"/>
    <lineage>
        <taxon>Bacteria</taxon>
        <taxon>Pseudomonadati</taxon>
        <taxon>Pseudomonadota</taxon>
        <taxon>Alphaproteobacteria</taxon>
        <taxon>Hyphomicrobiales</taxon>
        <taxon>Rhizobiaceae</taxon>
        <taxon>Rhizobium/Agrobacterium group</taxon>
        <taxon>Rhizobium</taxon>
    </lineage>
</organism>
<gene>
    <name evidence="1" type="ORF">HNQ72_005672</name>
</gene>
<dbReference type="Gene3D" id="3.30.420.300">
    <property type="entry name" value="2-keto-3-deoxy-galactonokinase, substrate binding domain"/>
    <property type="match status" value="1"/>
</dbReference>
<dbReference type="EMBL" id="JACHEG010000011">
    <property type="protein sequence ID" value="MBB6165824.1"/>
    <property type="molecule type" value="Genomic_DNA"/>
</dbReference>
<dbReference type="GO" id="GO:0034194">
    <property type="term" value="P:D-galactonate catabolic process"/>
    <property type="evidence" value="ECO:0007669"/>
    <property type="project" value="InterPro"/>
</dbReference>
<dbReference type="Pfam" id="PF05035">
    <property type="entry name" value="DGOK"/>
    <property type="match status" value="1"/>
</dbReference>
<sequence>MLIVTLDTGTTNTRVVAWRNGLPVAEAGRPVGVRDTAITGSTDKLKAAVGEALSEALAGANVAPGEESLYLGSGMITSNNGLREIPHLPAPAGKAELAAGMQSVELPGVADYPIWLIPGIKNRAGAISLDDCDDMDIMRGEETEAIGVLHTLGLAEPAVLILPGSHSKIVGIDEQGRITGSITTISGELLDVISRHTLIAGSVDHRFADTINSEALLKGAELGERLGVGRSAFLVRLLDLFGDLDRDGRASFLLGAVLASDISALKSSHSLKVAPESRIIVAGKGGLRDALMTLLAADPYFTGPIEAVPDGIHSISALGAMEIARIRGLI</sequence>
<dbReference type="InterPro" id="IPR007729">
    <property type="entry name" value="DGOK"/>
</dbReference>
<comment type="caution">
    <text evidence="1">The sequence shown here is derived from an EMBL/GenBank/DDBJ whole genome shotgun (WGS) entry which is preliminary data.</text>
</comment>
<keyword evidence="2" id="KW-1185">Reference proteome</keyword>
<dbReference type="GO" id="GO:0008671">
    <property type="term" value="F:2-dehydro-3-deoxygalactonokinase activity"/>
    <property type="evidence" value="ECO:0007669"/>
    <property type="project" value="UniProtKB-EC"/>
</dbReference>